<protein>
    <submittedName>
        <fullName evidence="1">Uncharacterized protein</fullName>
    </submittedName>
</protein>
<gene>
    <name evidence="1" type="ORF">HAX54_040829</name>
</gene>
<proteinExistence type="predicted"/>
<name>A0ABS8VPI2_DATST</name>
<accession>A0ABS8VPI2</accession>
<dbReference type="Proteomes" id="UP000823775">
    <property type="component" value="Unassembled WGS sequence"/>
</dbReference>
<evidence type="ECO:0000313" key="1">
    <source>
        <dbReference type="EMBL" id="MCE0482247.1"/>
    </source>
</evidence>
<dbReference type="EMBL" id="JACEIK010005816">
    <property type="protein sequence ID" value="MCE0482247.1"/>
    <property type="molecule type" value="Genomic_DNA"/>
</dbReference>
<reference evidence="1 2" key="1">
    <citation type="journal article" date="2021" name="BMC Genomics">
        <title>Datura genome reveals duplications of psychoactive alkaloid biosynthetic genes and high mutation rate following tissue culture.</title>
        <authorList>
            <person name="Rajewski A."/>
            <person name="Carter-House D."/>
            <person name="Stajich J."/>
            <person name="Litt A."/>
        </authorList>
    </citation>
    <scope>NUCLEOTIDE SEQUENCE [LARGE SCALE GENOMIC DNA]</scope>
    <source>
        <strain evidence="1">AR-01</strain>
    </source>
</reference>
<comment type="caution">
    <text evidence="1">The sequence shown here is derived from an EMBL/GenBank/DDBJ whole genome shotgun (WGS) entry which is preliminary data.</text>
</comment>
<sequence length="175" mass="19721">MWESRYTDSVREPPVNSRLRYRALGMISSEKRLGNAILKDKKSFESYFLCRVVVSMICVGGVTGRHGNVWFNLGMMKFSNSQVGSGETPREYRSKVLLASGHCLDPVLYRRFLDQYRRLAALSPVHPRSSQSSVSHQRVISGSRISPVTRQSFADAASDFTFIASHFTLQLALVI</sequence>
<keyword evidence="2" id="KW-1185">Reference proteome</keyword>
<organism evidence="1 2">
    <name type="scientific">Datura stramonium</name>
    <name type="common">Jimsonweed</name>
    <name type="synonym">Common thornapple</name>
    <dbReference type="NCBI Taxonomy" id="4076"/>
    <lineage>
        <taxon>Eukaryota</taxon>
        <taxon>Viridiplantae</taxon>
        <taxon>Streptophyta</taxon>
        <taxon>Embryophyta</taxon>
        <taxon>Tracheophyta</taxon>
        <taxon>Spermatophyta</taxon>
        <taxon>Magnoliopsida</taxon>
        <taxon>eudicotyledons</taxon>
        <taxon>Gunneridae</taxon>
        <taxon>Pentapetalae</taxon>
        <taxon>asterids</taxon>
        <taxon>lamiids</taxon>
        <taxon>Solanales</taxon>
        <taxon>Solanaceae</taxon>
        <taxon>Solanoideae</taxon>
        <taxon>Datureae</taxon>
        <taxon>Datura</taxon>
    </lineage>
</organism>
<evidence type="ECO:0000313" key="2">
    <source>
        <dbReference type="Proteomes" id="UP000823775"/>
    </source>
</evidence>